<dbReference type="CDD" id="cd03260">
    <property type="entry name" value="ABC_PstB_phosphate_transporter"/>
    <property type="match status" value="1"/>
</dbReference>
<feature type="domain" description="ABC transporter" evidence="4">
    <location>
        <begin position="5"/>
        <end position="246"/>
    </location>
</feature>
<evidence type="ECO:0000256" key="1">
    <source>
        <dbReference type="ARBA" id="ARBA00022448"/>
    </source>
</evidence>
<dbReference type="Pfam" id="PF00005">
    <property type="entry name" value="ABC_tran"/>
    <property type="match status" value="1"/>
</dbReference>
<dbReference type="NCBIfam" id="NF010860">
    <property type="entry name" value="PRK14267.1"/>
    <property type="match status" value="1"/>
</dbReference>
<dbReference type="KEGG" id="afg:AFULGI_00014700"/>
<dbReference type="InterPro" id="IPR005670">
    <property type="entry name" value="PstB-like"/>
</dbReference>
<dbReference type="EMBL" id="CP006577">
    <property type="protein sequence ID" value="AIG98237.1"/>
    <property type="molecule type" value="Genomic_DNA"/>
</dbReference>
<dbReference type="HOGENOM" id="CLU_000604_1_22_2"/>
<organism evidence="5 6">
    <name type="scientific">Archaeoglobus fulgidus DSM 8774</name>
    <dbReference type="NCBI Taxonomy" id="1344584"/>
    <lineage>
        <taxon>Archaea</taxon>
        <taxon>Methanobacteriati</taxon>
        <taxon>Methanobacteriota</taxon>
        <taxon>Archaeoglobi</taxon>
        <taxon>Archaeoglobales</taxon>
        <taxon>Archaeoglobaceae</taxon>
        <taxon>Archaeoglobus</taxon>
    </lineage>
</organism>
<name>A0A075WEQ0_ARCFL</name>
<evidence type="ECO:0000259" key="4">
    <source>
        <dbReference type="PROSITE" id="PS50893"/>
    </source>
</evidence>
<keyword evidence="3 5" id="KW-0067">ATP-binding</keyword>
<dbReference type="GeneID" id="24794970"/>
<gene>
    <name evidence="5" type="ORF">AFULGI_00014700</name>
</gene>
<evidence type="ECO:0000313" key="5">
    <source>
        <dbReference type="EMBL" id="AIG98237.1"/>
    </source>
</evidence>
<dbReference type="GO" id="GO:0016887">
    <property type="term" value="F:ATP hydrolysis activity"/>
    <property type="evidence" value="ECO:0007669"/>
    <property type="project" value="InterPro"/>
</dbReference>
<reference evidence="5 6" key="1">
    <citation type="submission" date="2013-07" db="EMBL/GenBank/DDBJ databases">
        <title>Genome of Archaeoglobus fulgidus.</title>
        <authorList>
            <person name="Fiebig A."/>
            <person name="Birkeland N.-K."/>
        </authorList>
    </citation>
    <scope>NUCLEOTIDE SEQUENCE [LARGE SCALE GENOMIC DNA]</scope>
    <source>
        <strain evidence="5 6">DSM 8774</strain>
    </source>
</reference>
<proteinExistence type="predicted"/>
<dbReference type="InterPro" id="IPR003593">
    <property type="entry name" value="AAA+_ATPase"/>
</dbReference>
<dbReference type="GO" id="GO:0016020">
    <property type="term" value="C:membrane"/>
    <property type="evidence" value="ECO:0007669"/>
    <property type="project" value="InterPro"/>
</dbReference>
<keyword evidence="1" id="KW-0813">Transport</keyword>
<keyword evidence="5" id="KW-0378">Hydrolase</keyword>
<dbReference type="AlphaFoldDB" id="A0A075WEQ0"/>
<dbReference type="PROSITE" id="PS50893">
    <property type="entry name" value="ABC_TRANSPORTER_2"/>
    <property type="match status" value="1"/>
</dbReference>
<dbReference type="InterPro" id="IPR003439">
    <property type="entry name" value="ABC_transporter-like_ATP-bd"/>
</dbReference>
<dbReference type="GO" id="GO:0035435">
    <property type="term" value="P:phosphate ion transmembrane transport"/>
    <property type="evidence" value="ECO:0007669"/>
    <property type="project" value="InterPro"/>
</dbReference>
<dbReference type="RefSeq" id="WP_048095648.1">
    <property type="nucleotide sequence ID" value="NZ_CP006577.1"/>
</dbReference>
<evidence type="ECO:0000313" key="6">
    <source>
        <dbReference type="Proteomes" id="UP000028501"/>
    </source>
</evidence>
<dbReference type="Proteomes" id="UP000028501">
    <property type="component" value="Chromosome"/>
</dbReference>
<dbReference type="EC" id="3.6.3.27" evidence="5"/>
<sequence>MKAVIETENLNIYYGQNHVIKDVSLRIPEKVAFAIMGPSGCGKSTLLRAFNRLLELNPVARVEGDVRLYGKSIYQMNPIEVRRRIGMVFQHPNPFPHMSIFDNVALGLKLNGLVKSKRELREIVEWALRKAALWDEVEGRLNAPASALSGGQQQRLCIARALAMKPDVLLMDEPTANLDPVATEKIESLIYELKRDYTIVIVTHSPAQAARVSDYVAFLYLGELVEVGKTEKIFEKPENEMTEKYLTGRVG</sequence>
<dbReference type="SMART" id="SM00382">
    <property type="entry name" value="AAA"/>
    <property type="match status" value="1"/>
</dbReference>
<dbReference type="InterPro" id="IPR027417">
    <property type="entry name" value="P-loop_NTPase"/>
</dbReference>
<dbReference type="NCBIfam" id="TIGR00972">
    <property type="entry name" value="3a0107s01c2"/>
    <property type="match status" value="1"/>
</dbReference>
<evidence type="ECO:0000256" key="3">
    <source>
        <dbReference type="ARBA" id="ARBA00022840"/>
    </source>
</evidence>
<dbReference type="PANTHER" id="PTHR43423">
    <property type="entry name" value="ABC TRANSPORTER I FAMILY MEMBER 17"/>
    <property type="match status" value="1"/>
</dbReference>
<evidence type="ECO:0000256" key="2">
    <source>
        <dbReference type="ARBA" id="ARBA00022741"/>
    </source>
</evidence>
<dbReference type="PANTHER" id="PTHR43423:SF1">
    <property type="entry name" value="ABC TRANSPORTER I FAMILY MEMBER 17"/>
    <property type="match status" value="1"/>
</dbReference>
<accession>A0A075WEQ0</accession>
<dbReference type="SUPFAM" id="SSF52540">
    <property type="entry name" value="P-loop containing nucleoside triphosphate hydrolases"/>
    <property type="match status" value="1"/>
</dbReference>
<dbReference type="Gene3D" id="3.40.50.300">
    <property type="entry name" value="P-loop containing nucleotide triphosphate hydrolases"/>
    <property type="match status" value="1"/>
</dbReference>
<dbReference type="PROSITE" id="PS00211">
    <property type="entry name" value="ABC_TRANSPORTER_1"/>
    <property type="match status" value="1"/>
</dbReference>
<dbReference type="GO" id="GO:0005524">
    <property type="term" value="F:ATP binding"/>
    <property type="evidence" value="ECO:0007669"/>
    <property type="project" value="UniProtKB-KW"/>
</dbReference>
<protein>
    <submittedName>
        <fullName evidence="5">Phosphate ABC transporter, ATP-binding protein</fullName>
        <ecNumber evidence="5">3.6.3.27</ecNumber>
    </submittedName>
</protein>
<keyword evidence="2" id="KW-0547">Nucleotide-binding</keyword>
<dbReference type="GO" id="GO:0005315">
    <property type="term" value="F:phosphate transmembrane transporter activity"/>
    <property type="evidence" value="ECO:0007669"/>
    <property type="project" value="InterPro"/>
</dbReference>
<dbReference type="InterPro" id="IPR017871">
    <property type="entry name" value="ABC_transporter-like_CS"/>
</dbReference>